<evidence type="ECO:0000259" key="12">
    <source>
        <dbReference type="Pfam" id="PF06574"/>
    </source>
</evidence>
<evidence type="ECO:0000256" key="4">
    <source>
        <dbReference type="ARBA" id="ARBA00022630"/>
    </source>
</evidence>
<dbReference type="PANTHER" id="PTHR22749">
    <property type="entry name" value="RIBOFLAVIN KINASE/FMN ADENYLYLTRANSFERASE"/>
    <property type="match status" value="1"/>
</dbReference>
<evidence type="ECO:0000313" key="14">
    <source>
        <dbReference type="Proteomes" id="UP001596143"/>
    </source>
</evidence>
<keyword evidence="6" id="KW-0808">Transferase</keyword>
<keyword evidence="4" id="KW-0285">Flavoprotein</keyword>
<evidence type="ECO:0000313" key="13">
    <source>
        <dbReference type="EMBL" id="MFC5629147.1"/>
    </source>
</evidence>
<dbReference type="Pfam" id="PF06574">
    <property type="entry name" value="FAD_syn"/>
    <property type="match status" value="1"/>
</dbReference>
<dbReference type="RefSeq" id="WP_270896948.1">
    <property type="nucleotide sequence ID" value="NZ_JBHSPF010000050.1"/>
</dbReference>
<dbReference type="Gene3D" id="3.40.50.620">
    <property type="entry name" value="HUPs"/>
    <property type="match status" value="1"/>
</dbReference>
<dbReference type="GO" id="GO:0016779">
    <property type="term" value="F:nucleotidyltransferase activity"/>
    <property type="evidence" value="ECO:0007669"/>
    <property type="project" value="UniProtKB-KW"/>
</dbReference>
<sequence>MKTIHLNASNLTYWTNQSTPNVMALGFFDGVHHGHKKVIQTAANIANEKNVALTVMSFFPHPKTVLSKTGEQPFHYLMPLSKKASILESLGVDTFYVVTFDKDFLSLLPEQFVSKYLLDMNVVHVVAGFDFSYGYRGTGHIDRLRRDAKNKIDVTKVDKVDFGGKKISSTWIRELISHGKMDKLSKILGRYYETEVQWNGKYLQLSPYYMLPASGYYKVILSKKNKLQEETEVFIPESDNGIYLLKNTKHQFFFKEKCKITWIRQMSMAHTLHSTNASII</sequence>
<dbReference type="SUPFAM" id="SSF52374">
    <property type="entry name" value="Nucleotidylyl transferase"/>
    <property type="match status" value="1"/>
</dbReference>
<evidence type="ECO:0000256" key="10">
    <source>
        <dbReference type="ARBA" id="ARBA00022840"/>
    </source>
</evidence>
<dbReference type="CDD" id="cd02064">
    <property type="entry name" value="FAD_synthetase_N"/>
    <property type="match status" value="1"/>
</dbReference>
<keyword evidence="10" id="KW-0067">ATP-binding</keyword>
<keyword evidence="14" id="KW-1185">Reference proteome</keyword>
<evidence type="ECO:0000256" key="5">
    <source>
        <dbReference type="ARBA" id="ARBA00022643"/>
    </source>
</evidence>
<dbReference type="InterPro" id="IPR014729">
    <property type="entry name" value="Rossmann-like_a/b/a_fold"/>
</dbReference>
<comment type="catalytic activity">
    <reaction evidence="11">
        <text>FMN + ATP + H(+) = FAD + diphosphate</text>
        <dbReference type="Rhea" id="RHEA:17237"/>
        <dbReference type="ChEBI" id="CHEBI:15378"/>
        <dbReference type="ChEBI" id="CHEBI:30616"/>
        <dbReference type="ChEBI" id="CHEBI:33019"/>
        <dbReference type="ChEBI" id="CHEBI:57692"/>
        <dbReference type="ChEBI" id="CHEBI:58210"/>
        <dbReference type="EC" id="2.7.7.2"/>
    </reaction>
</comment>
<evidence type="ECO:0000256" key="3">
    <source>
        <dbReference type="ARBA" id="ARBA00012393"/>
    </source>
</evidence>
<dbReference type="InterPro" id="IPR004821">
    <property type="entry name" value="Cyt_trans-like"/>
</dbReference>
<gene>
    <name evidence="13" type="ORF">ACFPTR_09755</name>
</gene>
<dbReference type="EC" id="2.7.7.2" evidence="3"/>
<dbReference type="InterPro" id="IPR015864">
    <property type="entry name" value="FAD_synthase"/>
</dbReference>
<evidence type="ECO:0000256" key="8">
    <source>
        <dbReference type="ARBA" id="ARBA00022741"/>
    </source>
</evidence>
<evidence type="ECO:0000256" key="7">
    <source>
        <dbReference type="ARBA" id="ARBA00022695"/>
    </source>
</evidence>
<comment type="pathway">
    <text evidence="1">Cofactor biosynthesis; FAD biosynthesis; FAD from FMN: step 1/1.</text>
</comment>
<evidence type="ECO:0000256" key="11">
    <source>
        <dbReference type="ARBA" id="ARBA00049494"/>
    </source>
</evidence>
<comment type="caution">
    <text evidence="13">The sequence shown here is derived from an EMBL/GenBank/DDBJ whole genome shotgun (WGS) entry which is preliminary data.</text>
</comment>
<dbReference type="EMBL" id="JBHSPF010000050">
    <property type="protein sequence ID" value="MFC5629147.1"/>
    <property type="molecule type" value="Genomic_DNA"/>
</dbReference>
<dbReference type="Proteomes" id="UP001596143">
    <property type="component" value="Unassembled WGS sequence"/>
</dbReference>
<reference evidence="14" key="1">
    <citation type="journal article" date="2019" name="Int. J. Syst. Evol. Microbiol.">
        <title>The Global Catalogue of Microorganisms (GCM) 10K type strain sequencing project: providing services to taxonomists for standard genome sequencing and annotation.</title>
        <authorList>
            <consortium name="The Broad Institute Genomics Platform"/>
            <consortium name="The Broad Institute Genome Sequencing Center for Infectious Disease"/>
            <person name="Wu L."/>
            <person name="Ma J."/>
        </authorList>
    </citation>
    <scope>NUCLEOTIDE SEQUENCE [LARGE SCALE GENOMIC DNA]</scope>
    <source>
        <strain evidence="14">CGMCC 1.15790</strain>
    </source>
</reference>
<evidence type="ECO:0000256" key="6">
    <source>
        <dbReference type="ARBA" id="ARBA00022679"/>
    </source>
</evidence>
<keyword evidence="5" id="KW-0288">FMN</keyword>
<evidence type="ECO:0000256" key="2">
    <source>
        <dbReference type="ARBA" id="ARBA00010214"/>
    </source>
</evidence>
<organism evidence="13 14">
    <name type="scientific">Aliibacillus thermotolerans</name>
    <dbReference type="NCBI Taxonomy" id="1834418"/>
    <lineage>
        <taxon>Bacteria</taxon>
        <taxon>Bacillati</taxon>
        <taxon>Bacillota</taxon>
        <taxon>Bacilli</taxon>
        <taxon>Bacillales</taxon>
        <taxon>Bacillaceae</taxon>
        <taxon>Aliibacillus</taxon>
    </lineage>
</organism>
<keyword evidence="8" id="KW-0547">Nucleotide-binding</keyword>
<protein>
    <recommendedName>
        <fullName evidence="3">FAD synthase</fullName>
        <ecNumber evidence="3">2.7.7.2</ecNumber>
    </recommendedName>
</protein>
<name>A0ABW0U8Q3_9BACI</name>
<dbReference type="NCBIfam" id="TIGR00125">
    <property type="entry name" value="cyt_tran_rel"/>
    <property type="match status" value="1"/>
</dbReference>
<dbReference type="InterPro" id="IPR023468">
    <property type="entry name" value="Riboflavin_kinase"/>
</dbReference>
<feature type="domain" description="FAD synthetase" evidence="12">
    <location>
        <begin position="18"/>
        <end position="170"/>
    </location>
</feature>
<evidence type="ECO:0000256" key="1">
    <source>
        <dbReference type="ARBA" id="ARBA00004726"/>
    </source>
</evidence>
<accession>A0ABW0U8Q3</accession>
<proteinExistence type="inferred from homology"/>
<keyword evidence="9" id="KW-0274">FAD</keyword>
<keyword evidence="7 13" id="KW-0548">Nucleotidyltransferase</keyword>
<comment type="similarity">
    <text evidence="2">Belongs to the RibF family.</text>
</comment>
<dbReference type="PANTHER" id="PTHR22749:SF6">
    <property type="entry name" value="RIBOFLAVIN KINASE"/>
    <property type="match status" value="1"/>
</dbReference>
<evidence type="ECO:0000256" key="9">
    <source>
        <dbReference type="ARBA" id="ARBA00022827"/>
    </source>
</evidence>